<dbReference type="InterPro" id="IPR050680">
    <property type="entry name" value="YpeA/RimI_acetyltransf"/>
</dbReference>
<dbReference type="PROSITE" id="PS51186">
    <property type="entry name" value="GNAT"/>
    <property type="match status" value="2"/>
</dbReference>
<keyword evidence="5" id="KW-1185">Reference proteome</keyword>
<dbReference type="CDD" id="cd04301">
    <property type="entry name" value="NAT_SF"/>
    <property type="match status" value="2"/>
</dbReference>
<evidence type="ECO:0000256" key="1">
    <source>
        <dbReference type="ARBA" id="ARBA00022679"/>
    </source>
</evidence>
<dbReference type="Pfam" id="PF00583">
    <property type="entry name" value="Acetyltransf_1"/>
    <property type="match status" value="1"/>
</dbReference>
<accession>A0A1H1SBB4</accession>
<keyword evidence="2" id="KW-0012">Acyltransferase</keyword>
<evidence type="ECO:0000313" key="4">
    <source>
        <dbReference type="EMBL" id="SDS45221.1"/>
    </source>
</evidence>
<dbReference type="eggNOG" id="COG0456">
    <property type="taxonomic scope" value="Bacteria"/>
</dbReference>
<organism evidence="4 5">
    <name type="scientific">Paraoerskovia marina</name>
    <dbReference type="NCBI Taxonomy" id="545619"/>
    <lineage>
        <taxon>Bacteria</taxon>
        <taxon>Bacillati</taxon>
        <taxon>Actinomycetota</taxon>
        <taxon>Actinomycetes</taxon>
        <taxon>Micrococcales</taxon>
        <taxon>Cellulomonadaceae</taxon>
        <taxon>Paraoerskovia</taxon>
    </lineage>
</organism>
<proteinExistence type="predicted"/>
<dbReference type="Proteomes" id="UP000185663">
    <property type="component" value="Chromosome I"/>
</dbReference>
<reference evidence="4 5" key="1">
    <citation type="submission" date="2016-10" db="EMBL/GenBank/DDBJ databases">
        <authorList>
            <person name="de Groot N.N."/>
        </authorList>
    </citation>
    <scope>NUCLEOTIDE SEQUENCE [LARGE SCALE GENOMIC DNA]</scope>
    <source>
        <strain evidence="4 5">DSM 22126</strain>
    </source>
</reference>
<dbReference type="EMBL" id="LT629776">
    <property type="protein sequence ID" value="SDS45221.1"/>
    <property type="molecule type" value="Genomic_DNA"/>
</dbReference>
<dbReference type="AlphaFoldDB" id="A0A1H1SBB4"/>
<sequence length="324" mass="35237">MVPGLAVRALTVDDASAVAVLVERIEAADALPTRTTPSAVAEELAYSWNDLAVDSLGVFDGATLRACALVDRLPGSDVRAVRIVLHGGVDPELRRQGVGGLLLDWQLARARQRLAASDSTAVGRIMAGTNDGEGSAGHRALLARAGMSPARYFTIMRRDLTDPIPTVEPRGDVRIVPYADRYDEATRVAHNDAFRDHWGSEEQTAEAWAQGRDGFAPEWSFLAVAGDGEDERVVGYELASRSEEEWPVVGYTFGYTELLGVVRDFRGRRIAPALLARAMERFRADGMEYAALDVDSASPSGADDLYASLGYRRRHSDVVYTIEV</sequence>
<feature type="domain" description="N-acetyltransferase" evidence="3">
    <location>
        <begin position="173"/>
        <end position="324"/>
    </location>
</feature>
<name>A0A1H1SBB4_9CELL</name>
<gene>
    <name evidence="4" type="ORF">SAMN04489860_1581</name>
</gene>
<feature type="domain" description="N-acetyltransferase" evidence="3">
    <location>
        <begin position="5"/>
        <end position="165"/>
    </location>
</feature>
<dbReference type="PANTHER" id="PTHR43420">
    <property type="entry name" value="ACETYLTRANSFERASE"/>
    <property type="match status" value="1"/>
</dbReference>
<evidence type="ECO:0000259" key="3">
    <source>
        <dbReference type="PROSITE" id="PS51186"/>
    </source>
</evidence>
<keyword evidence="1 4" id="KW-0808">Transferase</keyword>
<evidence type="ECO:0000313" key="5">
    <source>
        <dbReference type="Proteomes" id="UP000185663"/>
    </source>
</evidence>
<dbReference type="InterPro" id="IPR016181">
    <property type="entry name" value="Acyl_CoA_acyltransferase"/>
</dbReference>
<dbReference type="SUPFAM" id="SSF55729">
    <property type="entry name" value="Acyl-CoA N-acyltransferases (Nat)"/>
    <property type="match status" value="2"/>
</dbReference>
<evidence type="ECO:0000256" key="2">
    <source>
        <dbReference type="ARBA" id="ARBA00023315"/>
    </source>
</evidence>
<protein>
    <submittedName>
        <fullName evidence="4">Acetyltransferase (GNAT) family protein</fullName>
    </submittedName>
</protein>
<dbReference type="Gene3D" id="3.40.630.30">
    <property type="match status" value="1"/>
</dbReference>
<dbReference type="InterPro" id="IPR000182">
    <property type="entry name" value="GNAT_dom"/>
</dbReference>
<dbReference type="GO" id="GO:0016747">
    <property type="term" value="F:acyltransferase activity, transferring groups other than amino-acyl groups"/>
    <property type="evidence" value="ECO:0007669"/>
    <property type="project" value="InterPro"/>
</dbReference>